<gene>
    <name evidence="6" type="ORF">CBO05C_2165</name>
</gene>
<dbReference type="InterPro" id="IPR052770">
    <property type="entry name" value="Cobalt_transport_CbiQ"/>
</dbReference>
<dbReference type="InterPro" id="IPR003339">
    <property type="entry name" value="ABC/ECF_trnsptr_transmembrane"/>
</dbReference>
<feature type="transmembrane region" description="Helical" evidence="5">
    <location>
        <begin position="12"/>
        <end position="29"/>
    </location>
</feature>
<evidence type="ECO:0000256" key="4">
    <source>
        <dbReference type="ARBA" id="ARBA00023136"/>
    </source>
</evidence>
<reference evidence="6" key="1">
    <citation type="submission" date="2013-10" db="EMBL/GenBank/DDBJ databases">
        <title>Draft genome sequence of Clostridium botulinum type B strain Osaka05.</title>
        <authorList>
            <person name="Sakaguchi Y."/>
            <person name="Hosomi K."/>
            <person name="Uchiyama J."/>
            <person name="Ogura Y."/>
            <person name="Sakaguchi M."/>
            <person name="Kohda T."/>
            <person name="Mukamoto M."/>
            <person name="Misawa N."/>
            <person name="Matsuzaki S."/>
            <person name="Hayashi T."/>
            <person name="Kozaki S."/>
        </authorList>
    </citation>
    <scope>NUCLEOTIDE SEQUENCE</scope>
    <source>
        <strain evidence="6">Osaka05</strain>
    </source>
</reference>
<evidence type="ECO:0000256" key="2">
    <source>
        <dbReference type="ARBA" id="ARBA00022692"/>
    </source>
</evidence>
<keyword evidence="2 5" id="KW-0812">Transmembrane</keyword>
<evidence type="ECO:0000256" key="5">
    <source>
        <dbReference type="SAM" id="Phobius"/>
    </source>
</evidence>
<keyword evidence="3 5" id="KW-1133">Transmembrane helix</keyword>
<dbReference type="Pfam" id="PF02361">
    <property type="entry name" value="CbiQ"/>
    <property type="match status" value="1"/>
</dbReference>
<proteinExistence type="predicted"/>
<dbReference type="PANTHER" id="PTHR43723:SF1">
    <property type="entry name" value="COBALT TRANSPORT PROTEIN CBIQ"/>
    <property type="match status" value="1"/>
</dbReference>
<organism evidence="6">
    <name type="scientific">Clostridium botulinum B str. Osaka05</name>
    <dbReference type="NCBI Taxonomy" id="1407017"/>
    <lineage>
        <taxon>Bacteria</taxon>
        <taxon>Bacillati</taxon>
        <taxon>Bacillota</taxon>
        <taxon>Clostridia</taxon>
        <taxon>Eubacteriales</taxon>
        <taxon>Clostridiaceae</taxon>
        <taxon>Clostridium</taxon>
    </lineage>
</organism>
<dbReference type="RefSeq" id="WP_030035263.1">
    <property type="nucleotide sequence ID" value="NZ_DF384213.1"/>
</dbReference>
<feature type="transmembrane region" description="Helical" evidence="5">
    <location>
        <begin position="65"/>
        <end position="83"/>
    </location>
</feature>
<evidence type="ECO:0000313" key="6">
    <source>
        <dbReference type="EMBL" id="GAE02475.1"/>
    </source>
</evidence>
<feature type="transmembrane region" description="Helical" evidence="5">
    <location>
        <begin position="89"/>
        <end position="110"/>
    </location>
</feature>
<feature type="transmembrane region" description="Helical" evidence="5">
    <location>
        <begin position="221"/>
        <end position="240"/>
    </location>
</feature>
<dbReference type="GO" id="GO:0043190">
    <property type="term" value="C:ATP-binding cassette (ABC) transporter complex"/>
    <property type="evidence" value="ECO:0007669"/>
    <property type="project" value="TreeGrafter"/>
</dbReference>
<accession>A0A0S6U3R9</accession>
<dbReference type="AlphaFoldDB" id="A0A0S6U3R9"/>
<comment type="subcellular location">
    <subcellularLocation>
        <location evidence="1">Membrane</location>
        <topology evidence="1">Multi-pass membrane protein</topology>
    </subcellularLocation>
</comment>
<dbReference type="EMBL" id="DF384213">
    <property type="protein sequence ID" value="GAE02475.1"/>
    <property type="molecule type" value="Genomic_DNA"/>
</dbReference>
<sequence length="252" mass="29070">MTKKNYFIDKMNPFLKLLILILITIIGSLDFKPYASSILIISGIIIAFIFSSLSILEILNSVKGFIIMSVTFMFVILALRYISGEPLKVIAVLGLGFRIILISIYTSIFVKTTNPTEFVISLIKYFKIPPKVGYAFLTAYRFLPTFKEELQIIKYAHEVRGIVESKNPFIKVWNSQRYILPMMANAVRKGIRISMAMETRAFDKYKTRTYYRELHMSINEIIMTTVYTLYIISVVVILYLNNLVAFAVKYVQ</sequence>
<dbReference type="HOGENOM" id="CLU_056469_6_1_9"/>
<evidence type="ECO:0000256" key="1">
    <source>
        <dbReference type="ARBA" id="ARBA00004141"/>
    </source>
</evidence>
<name>A0A0S6U3R9_CLOBO</name>
<keyword evidence="4 5" id="KW-0472">Membrane</keyword>
<dbReference type="Proteomes" id="UP000054164">
    <property type="component" value="Unassembled WGS sequence"/>
</dbReference>
<protein>
    <submittedName>
        <fullName evidence="6">Transmembrane component YkoC of energizing module of thiamin-regulated ECF transporter for HydroxyMethylPyrimidine</fullName>
    </submittedName>
</protein>
<dbReference type="PANTHER" id="PTHR43723">
    <property type="entry name" value="COBALT TRANSPORT PROTEIN CBIQ"/>
    <property type="match status" value="1"/>
</dbReference>
<evidence type="ECO:0000256" key="3">
    <source>
        <dbReference type="ARBA" id="ARBA00022989"/>
    </source>
</evidence>
<feature type="transmembrane region" description="Helical" evidence="5">
    <location>
        <begin position="35"/>
        <end position="53"/>
    </location>
</feature>
<dbReference type="CDD" id="cd16914">
    <property type="entry name" value="EcfT"/>
    <property type="match status" value="1"/>
</dbReference>
<dbReference type="GO" id="GO:0006824">
    <property type="term" value="P:cobalt ion transport"/>
    <property type="evidence" value="ECO:0007669"/>
    <property type="project" value="TreeGrafter"/>
</dbReference>